<comment type="caution">
    <text evidence="1">The sequence shown here is derived from an EMBL/GenBank/DDBJ whole genome shotgun (WGS) entry which is preliminary data.</text>
</comment>
<organism evidence="1 2">
    <name type="scientific">Arachis hypogaea</name>
    <name type="common">Peanut</name>
    <dbReference type="NCBI Taxonomy" id="3818"/>
    <lineage>
        <taxon>Eukaryota</taxon>
        <taxon>Viridiplantae</taxon>
        <taxon>Streptophyta</taxon>
        <taxon>Embryophyta</taxon>
        <taxon>Tracheophyta</taxon>
        <taxon>Spermatophyta</taxon>
        <taxon>Magnoliopsida</taxon>
        <taxon>eudicotyledons</taxon>
        <taxon>Gunneridae</taxon>
        <taxon>Pentapetalae</taxon>
        <taxon>rosids</taxon>
        <taxon>fabids</taxon>
        <taxon>Fabales</taxon>
        <taxon>Fabaceae</taxon>
        <taxon>Papilionoideae</taxon>
        <taxon>50 kb inversion clade</taxon>
        <taxon>dalbergioids sensu lato</taxon>
        <taxon>Dalbergieae</taxon>
        <taxon>Pterocarpus clade</taxon>
        <taxon>Arachis</taxon>
    </lineage>
</organism>
<proteinExistence type="predicted"/>
<dbReference type="AlphaFoldDB" id="A0A444YPQ2"/>
<protein>
    <submittedName>
        <fullName evidence="1">Uncharacterized protein</fullName>
    </submittedName>
</protein>
<reference evidence="1 2" key="1">
    <citation type="submission" date="2019-01" db="EMBL/GenBank/DDBJ databases">
        <title>Sequencing of cultivated peanut Arachis hypogaea provides insights into genome evolution and oil improvement.</title>
        <authorList>
            <person name="Chen X."/>
        </authorList>
    </citation>
    <scope>NUCLEOTIDE SEQUENCE [LARGE SCALE GENOMIC DNA]</scope>
    <source>
        <strain evidence="2">cv. Fuhuasheng</strain>
        <tissue evidence="1">Leaves</tissue>
    </source>
</reference>
<sequence>MKRPNGRKVVLRFNEKLQTVGNEAGILNGVLGLLGSDFTKFSICKKDWTIVRSREKIYNECVKEMFHFEEDSG</sequence>
<dbReference type="EMBL" id="SDMP01000016">
    <property type="protein sequence ID" value="RYR03872.1"/>
    <property type="molecule type" value="Genomic_DNA"/>
</dbReference>
<evidence type="ECO:0000313" key="2">
    <source>
        <dbReference type="Proteomes" id="UP000289738"/>
    </source>
</evidence>
<dbReference type="Proteomes" id="UP000289738">
    <property type="component" value="Chromosome B06"/>
</dbReference>
<name>A0A444YPQ2_ARAHY</name>
<gene>
    <name evidence="1" type="ORF">Ahy_B06g083264</name>
</gene>
<accession>A0A444YPQ2</accession>
<evidence type="ECO:0000313" key="1">
    <source>
        <dbReference type="EMBL" id="RYR03872.1"/>
    </source>
</evidence>
<keyword evidence="2" id="KW-1185">Reference proteome</keyword>